<evidence type="ECO:0000256" key="3">
    <source>
        <dbReference type="ARBA" id="ARBA00023163"/>
    </source>
</evidence>
<dbReference type="RefSeq" id="WP_009297662.1">
    <property type="nucleotide sequence ID" value="NZ_AEJC01000058.1"/>
</dbReference>
<evidence type="ECO:0000256" key="1">
    <source>
        <dbReference type="ARBA" id="ARBA00023015"/>
    </source>
</evidence>
<dbReference type="GO" id="GO:0000976">
    <property type="term" value="F:transcription cis-regulatory region binding"/>
    <property type="evidence" value="ECO:0007669"/>
    <property type="project" value="TreeGrafter"/>
</dbReference>
<keyword evidence="7" id="KW-1185">Reference proteome</keyword>
<dbReference type="PANTHER" id="PTHR30055:SF148">
    <property type="entry name" value="TETR-FAMILY TRANSCRIPTIONAL REGULATOR"/>
    <property type="match status" value="1"/>
</dbReference>
<comment type="caution">
    <text evidence="6">The sequence shown here is derived from an EMBL/GenBank/DDBJ whole genome shotgun (WGS) entry which is preliminary data.</text>
</comment>
<dbReference type="OrthoDB" id="3210111at2"/>
<dbReference type="InterPro" id="IPR009057">
    <property type="entry name" value="Homeodomain-like_sf"/>
</dbReference>
<proteinExistence type="predicted"/>
<gene>
    <name evidence="6" type="ORF">STRIP9103_09374</name>
</gene>
<dbReference type="Proteomes" id="UP000010411">
    <property type="component" value="Unassembled WGS sequence"/>
</dbReference>
<dbReference type="PROSITE" id="PS50977">
    <property type="entry name" value="HTH_TETR_2"/>
    <property type="match status" value="1"/>
</dbReference>
<feature type="DNA-binding region" description="H-T-H motif" evidence="4">
    <location>
        <begin position="40"/>
        <end position="59"/>
    </location>
</feature>
<dbReference type="InterPro" id="IPR050109">
    <property type="entry name" value="HTH-type_TetR-like_transc_reg"/>
</dbReference>
<evidence type="ECO:0000313" key="7">
    <source>
        <dbReference type="Proteomes" id="UP000010411"/>
    </source>
</evidence>
<dbReference type="Gene3D" id="1.10.357.10">
    <property type="entry name" value="Tetracycline Repressor, domain 2"/>
    <property type="match status" value="1"/>
</dbReference>
<evidence type="ECO:0000256" key="2">
    <source>
        <dbReference type="ARBA" id="ARBA00023125"/>
    </source>
</evidence>
<sequence>MASTSPVAAKPGRPRDPGADERILRAAVDELAETGIVGFRINSVAARARVAKRTLYSRWPERDDLILAGLSTLSGQLHPPRTGSLNEDMRLLYDAIAETLDSPRWLIAARCTFELPDYPELYAPFQRDCIDQPLAVIEDVLFDAQKRGELRPGIDRAVAAETFAASIANFSTHIARLRGVSAHGVRDRFLDLFLHGLGAEDGAGGHRHRVG</sequence>
<dbReference type="Pfam" id="PF16859">
    <property type="entry name" value="TetR_C_11"/>
    <property type="match status" value="1"/>
</dbReference>
<keyword evidence="1" id="KW-0805">Transcription regulation</keyword>
<dbReference type="InterPro" id="IPR001647">
    <property type="entry name" value="HTH_TetR"/>
</dbReference>
<name>L1L6Y7_9ACTN</name>
<reference evidence="6 7" key="1">
    <citation type="submission" date="2012-11" db="EMBL/GenBank/DDBJ databases">
        <authorList>
            <person name="Huguet-Tapia J.C."/>
            <person name="Durkin A.S."/>
            <person name="Pettis G.S."/>
            <person name="Badger J.H."/>
        </authorList>
    </citation>
    <scope>NUCLEOTIDE SEQUENCE [LARGE SCALE GENOMIC DNA]</scope>
    <source>
        <strain evidence="6 7">91-03</strain>
    </source>
</reference>
<dbReference type="EMBL" id="AEJC01000058">
    <property type="protein sequence ID" value="EKX68786.1"/>
    <property type="molecule type" value="Genomic_DNA"/>
</dbReference>
<accession>L1L6Y7</accession>
<evidence type="ECO:0000256" key="4">
    <source>
        <dbReference type="PROSITE-ProRule" id="PRU00335"/>
    </source>
</evidence>
<organism evidence="6 7">
    <name type="scientific">Streptomyces ipomoeae 91-03</name>
    <dbReference type="NCBI Taxonomy" id="698759"/>
    <lineage>
        <taxon>Bacteria</taxon>
        <taxon>Bacillati</taxon>
        <taxon>Actinomycetota</taxon>
        <taxon>Actinomycetes</taxon>
        <taxon>Kitasatosporales</taxon>
        <taxon>Streptomycetaceae</taxon>
        <taxon>Streptomyces</taxon>
    </lineage>
</organism>
<dbReference type="InterPro" id="IPR011075">
    <property type="entry name" value="TetR_C"/>
</dbReference>
<dbReference type="PANTHER" id="PTHR30055">
    <property type="entry name" value="HTH-TYPE TRANSCRIPTIONAL REGULATOR RUTR"/>
    <property type="match status" value="1"/>
</dbReference>
<dbReference type="AlphaFoldDB" id="L1L6Y7"/>
<dbReference type="GO" id="GO:0003700">
    <property type="term" value="F:DNA-binding transcription factor activity"/>
    <property type="evidence" value="ECO:0007669"/>
    <property type="project" value="TreeGrafter"/>
</dbReference>
<protein>
    <submittedName>
        <fullName evidence="6">Transcriptional regulator, TetR family</fullName>
    </submittedName>
</protein>
<dbReference type="Pfam" id="PF00440">
    <property type="entry name" value="TetR_N"/>
    <property type="match status" value="1"/>
</dbReference>
<evidence type="ECO:0000259" key="5">
    <source>
        <dbReference type="PROSITE" id="PS50977"/>
    </source>
</evidence>
<keyword evidence="3" id="KW-0804">Transcription</keyword>
<dbReference type="InterPro" id="IPR036271">
    <property type="entry name" value="Tet_transcr_reg_TetR-rel_C_sf"/>
</dbReference>
<feature type="domain" description="HTH tetR-type" evidence="5">
    <location>
        <begin position="17"/>
        <end position="77"/>
    </location>
</feature>
<dbReference type="Gene3D" id="1.10.10.60">
    <property type="entry name" value="Homeodomain-like"/>
    <property type="match status" value="1"/>
</dbReference>
<dbReference type="SUPFAM" id="SSF48498">
    <property type="entry name" value="Tetracyclin repressor-like, C-terminal domain"/>
    <property type="match status" value="1"/>
</dbReference>
<evidence type="ECO:0000313" key="6">
    <source>
        <dbReference type="EMBL" id="EKX68786.1"/>
    </source>
</evidence>
<dbReference type="PATRIC" id="fig|698759.3.peg.681"/>
<dbReference type="SUPFAM" id="SSF46689">
    <property type="entry name" value="Homeodomain-like"/>
    <property type="match status" value="1"/>
</dbReference>
<keyword evidence="2 4" id="KW-0238">DNA-binding</keyword>